<comment type="catalytic activity">
    <reaction evidence="1">
        <text>Thiol-dependent hydrolysis of ester, thioester, amide, peptide and isopeptide bonds formed by the C-terminal Gly of ubiquitin (a 76-residue protein attached to proteins as an intracellular targeting signal).</text>
        <dbReference type="EC" id="3.4.19.12"/>
    </reaction>
</comment>
<dbReference type="PROSITE" id="PS00972">
    <property type="entry name" value="USP_1"/>
    <property type="match status" value="1"/>
</dbReference>
<evidence type="ECO:0000256" key="4">
    <source>
        <dbReference type="ARBA" id="ARBA00022786"/>
    </source>
</evidence>
<dbReference type="Gene3D" id="3.90.70.10">
    <property type="entry name" value="Cysteine proteinases"/>
    <property type="match status" value="1"/>
</dbReference>
<comment type="caution">
    <text evidence="9">The sequence shown here is derived from an EMBL/GenBank/DDBJ whole genome shotgun (WGS) entry which is preliminary data.</text>
</comment>
<feature type="domain" description="USP" evidence="8">
    <location>
        <begin position="105"/>
        <end position="229"/>
    </location>
</feature>
<dbReference type="InterPro" id="IPR028889">
    <property type="entry name" value="USP"/>
</dbReference>
<keyword evidence="4" id="KW-0833">Ubl conjugation pathway</keyword>
<dbReference type="InterPro" id="IPR000626">
    <property type="entry name" value="Ubiquitin-like_dom"/>
</dbReference>
<sequence>MKIEDISVFLKWGKEVFTIETNTSRSGGEFKVQVMSLTEVPIEYQMIFGCKDYAMLQDEDILGEVEIKNGSRLEMIGSSHELFSDYIPPKEEEIKKEALQVNPPVGLVNLGNTCYANATIQALLNGCLGLKNLLSRISKSSLPQNQLGKLAFEFISLSERLQKTREKGKDSYSSPTRFIQILRSFSQFNEKTERGFHKQQDADEFFSFLMNALETSISWTSLRETSALE</sequence>
<organism evidence="9 10">
    <name type="scientific">Aduncisulcus paluster</name>
    <dbReference type="NCBI Taxonomy" id="2918883"/>
    <lineage>
        <taxon>Eukaryota</taxon>
        <taxon>Metamonada</taxon>
        <taxon>Carpediemonas-like organisms</taxon>
        <taxon>Aduncisulcus</taxon>
    </lineage>
</organism>
<evidence type="ECO:0000256" key="6">
    <source>
        <dbReference type="ARBA" id="ARBA00022807"/>
    </source>
</evidence>
<dbReference type="PANTHER" id="PTHR43982">
    <property type="entry name" value="UBIQUITIN CARBOXYL-TERMINAL HYDROLASE"/>
    <property type="match status" value="1"/>
</dbReference>
<evidence type="ECO:0000256" key="1">
    <source>
        <dbReference type="ARBA" id="ARBA00000707"/>
    </source>
</evidence>
<dbReference type="SMART" id="SM00213">
    <property type="entry name" value="UBQ"/>
    <property type="match status" value="1"/>
</dbReference>
<evidence type="ECO:0000256" key="3">
    <source>
        <dbReference type="ARBA" id="ARBA00022670"/>
    </source>
</evidence>
<keyword evidence="5" id="KW-0378">Hydrolase</keyword>
<dbReference type="InterPro" id="IPR044635">
    <property type="entry name" value="UBP14-like"/>
</dbReference>
<dbReference type="SUPFAM" id="SSF54001">
    <property type="entry name" value="Cysteine proteinases"/>
    <property type="match status" value="1"/>
</dbReference>
<evidence type="ECO:0000256" key="5">
    <source>
        <dbReference type="ARBA" id="ARBA00022801"/>
    </source>
</evidence>
<proteinExistence type="predicted"/>
<dbReference type="SUPFAM" id="SSF54236">
    <property type="entry name" value="Ubiquitin-like"/>
    <property type="match status" value="1"/>
</dbReference>
<evidence type="ECO:0000259" key="7">
    <source>
        <dbReference type="PROSITE" id="PS50053"/>
    </source>
</evidence>
<keyword evidence="10" id="KW-1185">Reference proteome</keyword>
<keyword evidence="6" id="KW-0788">Thiol protease</keyword>
<dbReference type="PROSITE" id="PS50053">
    <property type="entry name" value="UBIQUITIN_2"/>
    <property type="match status" value="1"/>
</dbReference>
<evidence type="ECO:0000313" key="10">
    <source>
        <dbReference type="Proteomes" id="UP001057375"/>
    </source>
</evidence>
<dbReference type="Proteomes" id="UP001057375">
    <property type="component" value="Unassembled WGS sequence"/>
</dbReference>
<gene>
    <name evidence="9" type="ORF">ADUPG1_007170</name>
</gene>
<dbReference type="Pfam" id="PF00443">
    <property type="entry name" value="UCH"/>
    <property type="match status" value="1"/>
</dbReference>
<evidence type="ECO:0000259" key="8">
    <source>
        <dbReference type="PROSITE" id="PS50235"/>
    </source>
</evidence>
<feature type="domain" description="Ubiquitin-like" evidence="7">
    <location>
        <begin position="6"/>
        <end position="76"/>
    </location>
</feature>
<name>A0ABQ5KKZ3_9EUKA</name>
<dbReference type="Gene3D" id="3.10.20.90">
    <property type="entry name" value="Phosphatidylinositol 3-kinase Catalytic Subunit, Chain A, domain 1"/>
    <property type="match status" value="1"/>
</dbReference>
<feature type="non-terminal residue" evidence="9">
    <location>
        <position position="229"/>
    </location>
</feature>
<dbReference type="EC" id="3.4.19.12" evidence="2"/>
<evidence type="ECO:0000313" key="9">
    <source>
        <dbReference type="EMBL" id="GKT33176.1"/>
    </source>
</evidence>
<dbReference type="EMBL" id="BQXS01010159">
    <property type="protein sequence ID" value="GKT33176.1"/>
    <property type="molecule type" value="Genomic_DNA"/>
</dbReference>
<dbReference type="PANTHER" id="PTHR43982:SF1">
    <property type="entry name" value="UBIQUITIN CARBOXYL-TERMINAL HYDROLASE 14"/>
    <property type="match status" value="1"/>
</dbReference>
<evidence type="ECO:0000256" key="2">
    <source>
        <dbReference type="ARBA" id="ARBA00012759"/>
    </source>
</evidence>
<dbReference type="InterPro" id="IPR029071">
    <property type="entry name" value="Ubiquitin-like_domsf"/>
</dbReference>
<dbReference type="InterPro" id="IPR038765">
    <property type="entry name" value="Papain-like_cys_pep_sf"/>
</dbReference>
<dbReference type="InterPro" id="IPR018200">
    <property type="entry name" value="USP_CS"/>
</dbReference>
<accession>A0ABQ5KKZ3</accession>
<protein>
    <recommendedName>
        <fullName evidence="2">ubiquitinyl hydrolase 1</fullName>
        <ecNumber evidence="2">3.4.19.12</ecNumber>
    </recommendedName>
</protein>
<dbReference type="InterPro" id="IPR001394">
    <property type="entry name" value="Peptidase_C19_UCH"/>
</dbReference>
<dbReference type="PROSITE" id="PS50235">
    <property type="entry name" value="USP_3"/>
    <property type="match status" value="1"/>
</dbReference>
<keyword evidence="3" id="KW-0645">Protease</keyword>
<reference evidence="9" key="1">
    <citation type="submission" date="2022-03" db="EMBL/GenBank/DDBJ databases">
        <title>Draft genome sequence of Aduncisulcus paluster, a free-living microaerophilic Fornicata.</title>
        <authorList>
            <person name="Yuyama I."/>
            <person name="Kume K."/>
            <person name="Tamura T."/>
            <person name="Inagaki Y."/>
            <person name="Hashimoto T."/>
        </authorList>
    </citation>
    <scope>NUCLEOTIDE SEQUENCE</scope>
    <source>
        <strain evidence="9">NY0171</strain>
    </source>
</reference>